<dbReference type="EMBL" id="JAPOHD010000031">
    <property type="protein sequence ID" value="MCY1722301.1"/>
    <property type="molecule type" value="Genomic_DNA"/>
</dbReference>
<keyword evidence="2" id="KW-1185">Reference proteome</keyword>
<evidence type="ECO:0000313" key="2">
    <source>
        <dbReference type="Proteomes" id="UP001145087"/>
    </source>
</evidence>
<dbReference type="Proteomes" id="UP001145087">
    <property type="component" value="Unassembled WGS sequence"/>
</dbReference>
<dbReference type="PANTHER" id="PTHR42685:SF22">
    <property type="entry name" value="CONDITIONED MEDIUM FACTOR RECEPTOR 1"/>
    <property type="match status" value="1"/>
</dbReference>
<organism evidence="1 2">
    <name type="scientific">Draconibacterium aestuarii</name>
    <dbReference type="NCBI Taxonomy" id="2998507"/>
    <lineage>
        <taxon>Bacteria</taxon>
        <taxon>Pseudomonadati</taxon>
        <taxon>Bacteroidota</taxon>
        <taxon>Bacteroidia</taxon>
        <taxon>Marinilabiliales</taxon>
        <taxon>Prolixibacteraceae</taxon>
        <taxon>Draconibacterium</taxon>
    </lineage>
</organism>
<dbReference type="InterPro" id="IPR036188">
    <property type="entry name" value="FAD/NAD-bd_sf"/>
</dbReference>
<comment type="caution">
    <text evidence="1">The sequence shown here is derived from an EMBL/GenBank/DDBJ whole genome shotgun (WGS) entry which is preliminary data.</text>
</comment>
<reference evidence="1" key="1">
    <citation type="submission" date="2022-11" db="EMBL/GenBank/DDBJ databases">
        <title>Marilongibacter aestuarii gen. nov., sp. nov., isolated from tidal flat sediment.</title>
        <authorList>
            <person name="Jiayan W."/>
        </authorList>
    </citation>
    <scope>NUCLEOTIDE SEQUENCE</scope>
    <source>
        <strain evidence="1">Z1-6</strain>
    </source>
</reference>
<evidence type="ECO:0008006" key="3">
    <source>
        <dbReference type="Google" id="ProtNLM"/>
    </source>
</evidence>
<name>A0A9X3F836_9BACT</name>
<dbReference type="InterPro" id="IPR050407">
    <property type="entry name" value="Geranylgeranyl_reductase"/>
</dbReference>
<dbReference type="PANTHER" id="PTHR42685">
    <property type="entry name" value="GERANYLGERANYL DIPHOSPHATE REDUCTASE"/>
    <property type="match status" value="1"/>
</dbReference>
<dbReference type="RefSeq" id="WP_343334626.1">
    <property type="nucleotide sequence ID" value="NZ_JAPOHD010000031.1"/>
</dbReference>
<evidence type="ECO:0000313" key="1">
    <source>
        <dbReference type="EMBL" id="MCY1722301.1"/>
    </source>
</evidence>
<dbReference type="SUPFAM" id="SSF51905">
    <property type="entry name" value="FAD/NAD(P)-binding domain"/>
    <property type="match status" value="1"/>
</dbReference>
<gene>
    <name evidence="1" type="ORF">OU798_18245</name>
</gene>
<proteinExistence type="predicted"/>
<dbReference type="Gene3D" id="3.50.50.60">
    <property type="entry name" value="FAD/NAD(P)-binding domain"/>
    <property type="match status" value="1"/>
</dbReference>
<protein>
    <recommendedName>
        <fullName evidence="3">NAD(P)/FAD-dependent oxidoreductase</fullName>
    </recommendedName>
</protein>
<sequence>MDNNNPIEVTKDKSLIIENGSKIAVIGGGPSGSFFAYFALDFAERMGIEIQIDIYEAKNFHVAGPAGCNHCGGIVSESLVQALSAEGIVLPSNVIRRGIKSYTMHMEQGTTVIETPLREQRIASMFRGFGPLGADDVDSVSFDNYLLQLCEKKGVSLIYEKVIDLERTEVGIDVQTKTNSVSYDLVIGSVGLNPRSFSFFKKITPAFIPPETTKTYICEFKLGHELINQYFGNSMHVFLLNLKNIKFGALIPKGHYVTLVLLGNQIDKEIVDSFLNSDAVKKCFPKEIDIREISPCQCFPSINVKNARYAFSDRVVLIGDSASSKLYKNGIGAAYITAKAAAKAAIFNGVSESDFQKYYQPACTRLNRDNSIGKLIFMVTTIIQKSAVLKRGIFSMVVKEQQKETDKRRMSSVLWDTFTGSAPYTDILMRVLHPATLISLITNTIKGIFNLNNSKNDK</sequence>
<accession>A0A9X3F836</accession>
<dbReference type="AlphaFoldDB" id="A0A9X3F836"/>